<sequence>MIFFTCAVWVLSSALWWQPPPRDANPDMALIEQHVFNERAAELASLLELSEAQVKKLKAVRATVDELHRIYEPAILEARKAVDEKAAEVRRGLEEGRSMSEQDKKALRALRAEHDQSHHRLHRAKRGEIRQLHELLNEEQRTKANTFLARHDLDHPPGRPPHRRPRERGIGPLGRRGGPPHKQRGKMMRVHKVLVQFMLSDAFLKEYP</sequence>
<protein>
    <submittedName>
        <fullName evidence="2">Uncharacterized protein</fullName>
    </submittedName>
</protein>
<gene>
    <name evidence="2" type="ORF">J3U88_04220</name>
</gene>
<dbReference type="AlphaFoldDB" id="A0A8J7Q4K2"/>
<dbReference type="Gene3D" id="1.20.120.1490">
    <property type="match status" value="1"/>
</dbReference>
<reference evidence="2" key="1">
    <citation type="submission" date="2021-03" db="EMBL/GenBank/DDBJ databases">
        <authorList>
            <person name="Wang G."/>
        </authorList>
    </citation>
    <scope>NUCLEOTIDE SEQUENCE</scope>
    <source>
        <strain evidence="2">KCTC 12899</strain>
    </source>
</reference>
<dbReference type="Proteomes" id="UP000664417">
    <property type="component" value="Unassembled WGS sequence"/>
</dbReference>
<accession>A0A8J7Q4K2</accession>
<evidence type="ECO:0000313" key="3">
    <source>
        <dbReference type="Proteomes" id="UP000664417"/>
    </source>
</evidence>
<organism evidence="2 3">
    <name type="scientific">Acanthopleuribacter pedis</name>
    <dbReference type="NCBI Taxonomy" id="442870"/>
    <lineage>
        <taxon>Bacteria</taxon>
        <taxon>Pseudomonadati</taxon>
        <taxon>Acidobacteriota</taxon>
        <taxon>Holophagae</taxon>
        <taxon>Acanthopleuribacterales</taxon>
        <taxon>Acanthopleuribacteraceae</taxon>
        <taxon>Acanthopleuribacter</taxon>
    </lineage>
</organism>
<feature type="region of interest" description="Disordered" evidence="1">
    <location>
        <begin position="150"/>
        <end position="185"/>
    </location>
</feature>
<keyword evidence="3" id="KW-1185">Reference proteome</keyword>
<dbReference type="EMBL" id="JAFREP010000003">
    <property type="protein sequence ID" value="MBO1317656.1"/>
    <property type="molecule type" value="Genomic_DNA"/>
</dbReference>
<evidence type="ECO:0000256" key="1">
    <source>
        <dbReference type="SAM" id="MobiDB-lite"/>
    </source>
</evidence>
<proteinExistence type="predicted"/>
<evidence type="ECO:0000313" key="2">
    <source>
        <dbReference type="EMBL" id="MBO1317656.1"/>
    </source>
</evidence>
<comment type="caution">
    <text evidence="2">The sequence shown here is derived from an EMBL/GenBank/DDBJ whole genome shotgun (WGS) entry which is preliminary data.</text>
</comment>
<dbReference type="RefSeq" id="WP_207857029.1">
    <property type="nucleotide sequence ID" value="NZ_JAFREP010000003.1"/>
</dbReference>
<name>A0A8J7Q4K2_9BACT</name>